<evidence type="ECO:0000313" key="3">
    <source>
        <dbReference type="Proteomes" id="UP000077098"/>
    </source>
</evidence>
<proteinExistence type="predicted"/>
<dbReference type="SMART" id="SM00028">
    <property type="entry name" value="TPR"/>
    <property type="match status" value="3"/>
</dbReference>
<dbReference type="Proteomes" id="UP000077098">
    <property type="component" value="Unassembled WGS sequence"/>
</dbReference>
<dbReference type="InterPro" id="IPR019734">
    <property type="entry name" value="TPR_rpt"/>
</dbReference>
<sequence>MPMNKPLSTSALILVLVALAAFHWRDTILGRVSDVHTSAVGDNRAVQRISPAANPAQINAFVKNREMAQVTQPATPPVTVPASDPVPAQQSRGPGDEPQTVQAPSTVSPPPRASQPKSDGMPDVDLSALRYFAAKGDTQRLQAEIARLRALYPNWTPPADPLAVPENGDPKLDAMWQLYTDGRYAEVRKAIADRQQAEPDWQPPDNLMGMLSLAEARQRLVNASDLKQYATVVDTAAGNPGLLTCGEVDVLWRVAEAFANTDRMGRARDAYLYILNNCTAANDRLATVQKASALLPAEMMDELLAKEKPGADGQLEFEPVKNDLARQFVAKAGEKPKDGEEQVATVPSAYVMRLERLAETDKLSSDALLLGWYYIRQKNMTEAEKWFRKAREEEDSASASQGLALALIDRNEPREAEDVMFKWRGASDDARATYLAATANLLALQPPVALPPDVLQRIAAETVARKDAATAQQFGWYSLAFRQTPLALQWFSTALGWKPDDEPSAYGIAVSYHDLRNLAGLRGIQQQWGGRSQRIADVGTARMVDQAGQPVAPITAAAQETTPVPAYAPQSETAVTYAPAVTQQPEPVRKQARRPAQAQRDTSAASRPRSCTAYPDPQRLPPQQALDLGWCLMETNRPAEALKAFESAIESGHSTVKSDAAYGQSLAYLRMGLTDHAAVSATKSSLDRPRATELQVSILADRAVSAFQSKRYAETLLLLDQRARLADERTDLMVLRGYSYLAMKRYGEAAQIFESLTAIGNKDGIRGLAAVRAARPSNGPQGG</sequence>
<dbReference type="Gene3D" id="1.25.40.10">
    <property type="entry name" value="Tetratricopeptide repeat domain"/>
    <property type="match status" value="2"/>
</dbReference>
<name>A0A176X496_AGRTU</name>
<comment type="caution">
    <text evidence="2">The sequence shown here is derived from an EMBL/GenBank/DDBJ whole genome shotgun (WGS) entry which is preliminary data.</text>
</comment>
<gene>
    <name evidence="2" type="ORF">A7J57_02445</name>
</gene>
<dbReference type="Pfam" id="PF13181">
    <property type="entry name" value="TPR_8"/>
    <property type="match status" value="1"/>
</dbReference>
<evidence type="ECO:0000313" key="2">
    <source>
        <dbReference type="EMBL" id="OAE41927.1"/>
    </source>
</evidence>
<accession>A0A176X496</accession>
<dbReference type="RefSeq" id="WP_063950035.1">
    <property type="nucleotide sequence ID" value="NZ_LXPS01000033.1"/>
</dbReference>
<protein>
    <submittedName>
        <fullName evidence="2">Cellulose synthase</fullName>
    </submittedName>
</protein>
<dbReference type="EMBL" id="LXPS01000033">
    <property type="protein sequence ID" value="OAE41927.1"/>
    <property type="molecule type" value="Genomic_DNA"/>
</dbReference>
<reference evidence="2 3" key="1">
    <citation type="submission" date="2016-05" db="EMBL/GenBank/DDBJ databases">
        <authorList>
            <person name="Lavstsen T."/>
            <person name="Jespersen J.S."/>
        </authorList>
    </citation>
    <scope>NUCLEOTIDE SEQUENCE [LARGE SCALE GENOMIC DNA]</scope>
    <source>
        <strain evidence="2 3">KCJ1736</strain>
    </source>
</reference>
<organism evidence="2 3">
    <name type="scientific">Agrobacterium tumefaciens</name>
    <dbReference type="NCBI Taxonomy" id="358"/>
    <lineage>
        <taxon>Bacteria</taxon>
        <taxon>Pseudomonadati</taxon>
        <taxon>Pseudomonadota</taxon>
        <taxon>Alphaproteobacteria</taxon>
        <taxon>Hyphomicrobiales</taxon>
        <taxon>Rhizobiaceae</taxon>
        <taxon>Rhizobium/Agrobacterium group</taxon>
        <taxon>Agrobacterium</taxon>
        <taxon>Agrobacterium tumefaciens complex</taxon>
    </lineage>
</organism>
<feature type="region of interest" description="Disordered" evidence="1">
    <location>
        <begin position="68"/>
        <end position="122"/>
    </location>
</feature>
<feature type="region of interest" description="Disordered" evidence="1">
    <location>
        <begin position="579"/>
        <end position="620"/>
    </location>
</feature>
<dbReference type="AlphaFoldDB" id="A0A176X496"/>
<dbReference type="SUPFAM" id="SSF48452">
    <property type="entry name" value="TPR-like"/>
    <property type="match status" value="2"/>
</dbReference>
<evidence type="ECO:0000256" key="1">
    <source>
        <dbReference type="SAM" id="MobiDB-lite"/>
    </source>
</evidence>
<dbReference type="InterPro" id="IPR011990">
    <property type="entry name" value="TPR-like_helical_dom_sf"/>
</dbReference>